<dbReference type="GO" id="GO:0016020">
    <property type="term" value="C:membrane"/>
    <property type="evidence" value="ECO:0007669"/>
    <property type="project" value="UniProtKB-SubCell"/>
</dbReference>
<keyword evidence="9" id="KW-1185">Reference proteome</keyword>
<dbReference type="GO" id="GO:0055088">
    <property type="term" value="P:lipid homeostasis"/>
    <property type="evidence" value="ECO:0007669"/>
    <property type="project" value="TreeGrafter"/>
</dbReference>
<dbReference type="PANTHER" id="PTHR13439:SF0">
    <property type="entry name" value="TOPOISOMERASE I DAMAGE AFFECTED PROTEIN 4"/>
    <property type="match status" value="1"/>
</dbReference>
<sequence>MWPELARAWVGMAAGATQLQRMAGFTAVFSVLAAGAERMAPTSIADNDERQRFGARVTGLAHALSTIGLAFWILTDEEETKAMDADRMYGFSDRANLLFAHSCGFFLWDIYVCVARAKIDWGFLVHGISCFLCYLFGQYPYLHYWGVRFLLYELSTPFLNAMLLLRQLGHKGLLHSCMQNMFGYSFLLVRIFYGFTISALFTRDTLDLLRSGKAHSTFVVIYYLAANVALNSLNSFWLYKMLMTRSKKST</sequence>
<evidence type="ECO:0000256" key="4">
    <source>
        <dbReference type="ARBA" id="ARBA00023136"/>
    </source>
</evidence>
<dbReference type="PANTHER" id="PTHR13439">
    <property type="entry name" value="CT120 PROTEIN"/>
    <property type="match status" value="1"/>
</dbReference>
<reference evidence="8 9" key="1">
    <citation type="submission" date="2017-12" db="EMBL/GenBank/DDBJ databases">
        <title>Sequencing, de novo assembly and annotation of complete genome of a new Thraustochytrid species, strain FCC1311.</title>
        <authorList>
            <person name="Sedici K."/>
            <person name="Godart F."/>
            <person name="Aiese Cigliano R."/>
            <person name="Sanseverino W."/>
            <person name="Barakat M."/>
            <person name="Ortet P."/>
            <person name="Marechal E."/>
            <person name="Cagnac O."/>
            <person name="Amato A."/>
        </authorList>
    </citation>
    <scope>NUCLEOTIDE SEQUENCE [LARGE SCALE GENOMIC DNA]</scope>
</reference>
<organism evidence="8 9">
    <name type="scientific">Hondaea fermentalgiana</name>
    <dbReference type="NCBI Taxonomy" id="2315210"/>
    <lineage>
        <taxon>Eukaryota</taxon>
        <taxon>Sar</taxon>
        <taxon>Stramenopiles</taxon>
        <taxon>Bigyra</taxon>
        <taxon>Labyrinthulomycetes</taxon>
        <taxon>Thraustochytrida</taxon>
        <taxon>Thraustochytriidae</taxon>
        <taxon>Hondaea</taxon>
    </lineage>
</organism>
<keyword evidence="3 6" id="KW-1133">Transmembrane helix</keyword>
<dbReference type="InParanoid" id="A0A2R5GCQ9"/>
<gene>
    <name evidence="8" type="ORF">FCC1311_017832</name>
</gene>
<keyword evidence="4 5" id="KW-0472">Membrane</keyword>
<dbReference type="InterPro" id="IPR006634">
    <property type="entry name" value="TLC-dom"/>
</dbReference>
<name>A0A2R5GCQ9_9STRA</name>
<feature type="transmembrane region" description="Helical" evidence="6">
    <location>
        <begin position="20"/>
        <end position="36"/>
    </location>
</feature>
<dbReference type="SMART" id="SM00724">
    <property type="entry name" value="TLC"/>
    <property type="match status" value="1"/>
</dbReference>
<dbReference type="GO" id="GO:0016853">
    <property type="term" value="F:isomerase activity"/>
    <property type="evidence" value="ECO:0007669"/>
    <property type="project" value="UniProtKB-KW"/>
</dbReference>
<feature type="transmembrane region" description="Helical" evidence="6">
    <location>
        <begin position="121"/>
        <end position="137"/>
    </location>
</feature>
<dbReference type="Proteomes" id="UP000241890">
    <property type="component" value="Unassembled WGS sequence"/>
</dbReference>
<accession>A0A2R5GCQ9</accession>
<evidence type="ECO:0000256" key="5">
    <source>
        <dbReference type="PROSITE-ProRule" id="PRU00205"/>
    </source>
</evidence>
<dbReference type="AlphaFoldDB" id="A0A2R5GCQ9"/>
<evidence type="ECO:0000313" key="8">
    <source>
        <dbReference type="EMBL" id="GBG25564.1"/>
    </source>
</evidence>
<evidence type="ECO:0000256" key="2">
    <source>
        <dbReference type="ARBA" id="ARBA00022692"/>
    </source>
</evidence>
<feature type="domain" description="TLC" evidence="7">
    <location>
        <begin position="48"/>
        <end position="250"/>
    </location>
</feature>
<feature type="transmembrane region" description="Helical" evidence="6">
    <location>
        <begin position="95"/>
        <end position="114"/>
    </location>
</feature>
<evidence type="ECO:0000256" key="3">
    <source>
        <dbReference type="ARBA" id="ARBA00022989"/>
    </source>
</evidence>
<evidence type="ECO:0000313" key="9">
    <source>
        <dbReference type="Proteomes" id="UP000241890"/>
    </source>
</evidence>
<comment type="caution">
    <text evidence="8">The sequence shown here is derived from an EMBL/GenBank/DDBJ whole genome shotgun (WGS) entry which is preliminary data.</text>
</comment>
<feature type="transmembrane region" description="Helical" evidence="6">
    <location>
        <begin position="221"/>
        <end position="239"/>
    </location>
</feature>
<evidence type="ECO:0000259" key="7">
    <source>
        <dbReference type="PROSITE" id="PS50922"/>
    </source>
</evidence>
<dbReference type="PROSITE" id="PS50922">
    <property type="entry name" value="TLC"/>
    <property type="match status" value="1"/>
</dbReference>
<feature type="transmembrane region" description="Helical" evidence="6">
    <location>
        <begin position="57"/>
        <end position="75"/>
    </location>
</feature>
<evidence type="ECO:0000256" key="6">
    <source>
        <dbReference type="SAM" id="Phobius"/>
    </source>
</evidence>
<keyword evidence="2 5" id="KW-0812">Transmembrane</keyword>
<dbReference type="InterPro" id="IPR050846">
    <property type="entry name" value="TLCD"/>
</dbReference>
<feature type="transmembrane region" description="Helical" evidence="6">
    <location>
        <begin position="149"/>
        <end position="169"/>
    </location>
</feature>
<dbReference type="Pfam" id="PF03798">
    <property type="entry name" value="TRAM_LAG1_CLN8"/>
    <property type="match status" value="1"/>
</dbReference>
<dbReference type="GO" id="GO:0005783">
    <property type="term" value="C:endoplasmic reticulum"/>
    <property type="evidence" value="ECO:0007669"/>
    <property type="project" value="TreeGrafter"/>
</dbReference>
<feature type="transmembrane region" description="Helical" evidence="6">
    <location>
        <begin position="181"/>
        <end position="201"/>
    </location>
</feature>
<dbReference type="EMBL" id="BEYU01000013">
    <property type="protein sequence ID" value="GBG25564.1"/>
    <property type="molecule type" value="Genomic_DNA"/>
</dbReference>
<keyword evidence="8" id="KW-0413">Isomerase</keyword>
<comment type="subcellular location">
    <subcellularLocation>
        <location evidence="1">Membrane</location>
        <topology evidence="1">Multi-pass membrane protein</topology>
    </subcellularLocation>
</comment>
<proteinExistence type="predicted"/>
<evidence type="ECO:0000256" key="1">
    <source>
        <dbReference type="ARBA" id="ARBA00004141"/>
    </source>
</evidence>
<dbReference type="OrthoDB" id="190120at2759"/>
<protein>
    <submittedName>
        <fullName evidence="8">Topoisomerase I damage affected protein 4</fullName>
    </submittedName>
</protein>